<evidence type="ECO:0000313" key="3">
    <source>
        <dbReference type="Proteomes" id="UP000034190"/>
    </source>
</evidence>
<dbReference type="Gene3D" id="1.10.10.580">
    <property type="entry name" value="Structural maintenance of chromosome 1. Chain E"/>
    <property type="match status" value="1"/>
</dbReference>
<sequence>MLNFKLDKFEGPLGLLLQLIEKEEMDITEICLAKIANQYIDYIRSSREIEPEGLADFLVVATKLLLIKSKALLPFLKGEAEQEIKEFEDQLRMYKEFLDATKEIEAIIGKKRFSFAREFNRRAFLANAHIFSPPQGLKVNDLFNLIKEIIGSIKLPALLEEESLAKIVNIEDKILAIQQILLNRLKCSFNYILAGEQNKTDIIVSFLALLELIKQKNIVVAQVDLFGEIEINRV</sequence>
<protein>
    <recommendedName>
        <fullName evidence="1">Segregation and condensation protein A</fullName>
    </recommendedName>
</protein>
<gene>
    <name evidence="2" type="ORF">UU43_C0010G0006</name>
</gene>
<evidence type="ECO:0000313" key="2">
    <source>
        <dbReference type="EMBL" id="KKR91292.1"/>
    </source>
</evidence>
<dbReference type="AlphaFoldDB" id="A0A0G0XTR9"/>
<name>A0A0G0XTR9_9BACT</name>
<accession>A0A0G0XTR9</accession>
<dbReference type="PANTHER" id="PTHR33969:SF2">
    <property type="entry name" value="SEGREGATION AND CONDENSATION PROTEIN A"/>
    <property type="match status" value="1"/>
</dbReference>
<evidence type="ECO:0000256" key="1">
    <source>
        <dbReference type="ARBA" id="ARBA00044777"/>
    </source>
</evidence>
<dbReference type="PANTHER" id="PTHR33969">
    <property type="entry name" value="SEGREGATION AND CONDENSATION PROTEIN A"/>
    <property type="match status" value="1"/>
</dbReference>
<dbReference type="Gene3D" id="6.10.250.2410">
    <property type="match status" value="1"/>
</dbReference>
<dbReference type="EMBL" id="LCAP01000010">
    <property type="protein sequence ID" value="KKR91292.1"/>
    <property type="molecule type" value="Genomic_DNA"/>
</dbReference>
<dbReference type="Pfam" id="PF02616">
    <property type="entry name" value="SMC_ScpA"/>
    <property type="match status" value="1"/>
</dbReference>
<proteinExistence type="predicted"/>
<comment type="caution">
    <text evidence="2">The sequence shown here is derived from an EMBL/GenBank/DDBJ whole genome shotgun (WGS) entry which is preliminary data.</text>
</comment>
<organism evidence="2 3">
    <name type="scientific">Candidatus Falkowbacteria bacterium GW2011_GWA2_41_14</name>
    <dbReference type="NCBI Taxonomy" id="1618635"/>
    <lineage>
        <taxon>Bacteria</taxon>
        <taxon>Candidatus Falkowiibacteriota</taxon>
    </lineage>
</organism>
<reference evidence="2 3" key="1">
    <citation type="journal article" date="2015" name="Nature">
        <title>rRNA introns, odd ribosomes, and small enigmatic genomes across a large radiation of phyla.</title>
        <authorList>
            <person name="Brown C.T."/>
            <person name="Hug L.A."/>
            <person name="Thomas B.C."/>
            <person name="Sharon I."/>
            <person name="Castelle C.J."/>
            <person name="Singh A."/>
            <person name="Wilkins M.J."/>
            <person name="Williams K.H."/>
            <person name="Banfield J.F."/>
        </authorList>
    </citation>
    <scope>NUCLEOTIDE SEQUENCE [LARGE SCALE GENOMIC DNA]</scope>
</reference>
<dbReference type="InterPro" id="IPR023093">
    <property type="entry name" value="ScpA-like_C"/>
</dbReference>
<dbReference type="Proteomes" id="UP000034190">
    <property type="component" value="Unassembled WGS sequence"/>
</dbReference>
<dbReference type="InterPro" id="IPR003768">
    <property type="entry name" value="ScpA"/>
</dbReference>